<protein>
    <submittedName>
        <fullName evidence="2">Uncharacterized protein</fullName>
    </submittedName>
</protein>
<reference evidence="3" key="1">
    <citation type="journal article" date="2019" name="Int. J. Syst. Evol. Microbiol.">
        <title>The Global Catalogue of Microorganisms (GCM) 10K type strain sequencing project: providing services to taxonomists for standard genome sequencing and annotation.</title>
        <authorList>
            <consortium name="The Broad Institute Genomics Platform"/>
            <consortium name="The Broad Institute Genome Sequencing Center for Infectious Disease"/>
            <person name="Wu L."/>
            <person name="Ma J."/>
        </authorList>
    </citation>
    <scope>NUCLEOTIDE SEQUENCE [LARGE SCALE GENOMIC DNA]</scope>
    <source>
        <strain evidence="3">CCUG 63830</strain>
    </source>
</reference>
<evidence type="ECO:0000313" key="2">
    <source>
        <dbReference type="EMBL" id="MFC6661497.1"/>
    </source>
</evidence>
<evidence type="ECO:0000313" key="3">
    <source>
        <dbReference type="Proteomes" id="UP001596317"/>
    </source>
</evidence>
<gene>
    <name evidence="2" type="ORF">ACFP90_14975</name>
</gene>
<evidence type="ECO:0000256" key="1">
    <source>
        <dbReference type="SAM" id="MobiDB-lite"/>
    </source>
</evidence>
<keyword evidence="3" id="KW-1185">Reference proteome</keyword>
<organism evidence="2 3">
    <name type="scientific">Deinococcus multiflagellatus</name>
    <dbReference type="NCBI Taxonomy" id="1656887"/>
    <lineage>
        <taxon>Bacteria</taxon>
        <taxon>Thermotogati</taxon>
        <taxon>Deinococcota</taxon>
        <taxon>Deinococci</taxon>
        <taxon>Deinococcales</taxon>
        <taxon>Deinococcaceae</taxon>
        <taxon>Deinococcus</taxon>
    </lineage>
</organism>
<accession>A0ABW1ZMH3</accession>
<dbReference type="RefSeq" id="WP_380056994.1">
    <property type="nucleotide sequence ID" value="NZ_JBHSWB010000001.1"/>
</dbReference>
<dbReference type="EMBL" id="JBHSWB010000001">
    <property type="protein sequence ID" value="MFC6661497.1"/>
    <property type="molecule type" value="Genomic_DNA"/>
</dbReference>
<proteinExistence type="predicted"/>
<name>A0ABW1ZMH3_9DEIO</name>
<dbReference type="Proteomes" id="UP001596317">
    <property type="component" value="Unassembled WGS sequence"/>
</dbReference>
<feature type="region of interest" description="Disordered" evidence="1">
    <location>
        <begin position="32"/>
        <end position="67"/>
    </location>
</feature>
<sequence length="204" mass="21838">MPDYRLTASDHGPLTGGAYLCPISAGVPPAQPLFSPRPSALFPTRSPHHDHPAPLGPPPDRRPDPRTFSPLLAALALGTLMVPQRALAAPADMVGTWVNGNVTTNGITRINVTRNAAGQLSVQVFGRCHPNDCDWGQAPALTYGLTVSDSNHFTASAVFTKGFANTVLVMNFGKGRLDVQALTQFTDGSGRQNYATRETFARYR</sequence>
<comment type="caution">
    <text evidence="2">The sequence shown here is derived from an EMBL/GenBank/DDBJ whole genome shotgun (WGS) entry which is preliminary data.</text>
</comment>